<evidence type="ECO:0000259" key="9">
    <source>
        <dbReference type="Pfam" id="PF03175"/>
    </source>
</evidence>
<dbReference type="Gene3D" id="1.10.287.690">
    <property type="entry name" value="Helix hairpin bin"/>
    <property type="match status" value="1"/>
</dbReference>
<dbReference type="InParanoid" id="A0A6P8YQI0"/>
<dbReference type="PANTHER" id="PTHR33568">
    <property type="entry name" value="DNA POLYMERASE"/>
    <property type="match status" value="1"/>
</dbReference>
<evidence type="ECO:0000256" key="4">
    <source>
        <dbReference type="ARBA" id="ARBA00022695"/>
    </source>
</evidence>
<keyword evidence="7" id="KW-0238">DNA-binding</keyword>
<proteinExistence type="inferred from homology"/>
<keyword evidence="5" id="KW-0235">DNA replication</keyword>
<dbReference type="KEGG" id="tpal:117642365"/>
<dbReference type="PANTHER" id="PTHR33568:SF3">
    <property type="entry name" value="DNA-DIRECTED DNA POLYMERASE"/>
    <property type="match status" value="1"/>
</dbReference>
<keyword evidence="4" id="KW-0548">Nucleotidyltransferase</keyword>
<dbReference type="SUPFAM" id="SSF53098">
    <property type="entry name" value="Ribonuclease H-like"/>
    <property type="match status" value="1"/>
</dbReference>
<dbReference type="InterPro" id="IPR023211">
    <property type="entry name" value="DNA_pol_palm_dom_sf"/>
</dbReference>
<dbReference type="AlphaFoldDB" id="A0A6P8YQI0"/>
<feature type="domain" description="DNA-directed DNA polymerase family B mitochondria/virus" evidence="9">
    <location>
        <begin position="442"/>
        <end position="624"/>
    </location>
</feature>
<dbReference type="Gene3D" id="3.90.1600.10">
    <property type="entry name" value="Palm domain of DNA polymerase"/>
    <property type="match status" value="1"/>
</dbReference>
<evidence type="ECO:0000256" key="1">
    <source>
        <dbReference type="ARBA" id="ARBA00005755"/>
    </source>
</evidence>
<dbReference type="GO" id="GO:0006260">
    <property type="term" value="P:DNA replication"/>
    <property type="evidence" value="ECO:0007669"/>
    <property type="project" value="UniProtKB-KW"/>
</dbReference>
<keyword evidence="10" id="KW-1185">Reference proteome</keyword>
<evidence type="ECO:0000313" key="11">
    <source>
        <dbReference type="RefSeq" id="XP_034236342.1"/>
    </source>
</evidence>
<dbReference type="GO" id="GO:0000166">
    <property type="term" value="F:nucleotide binding"/>
    <property type="evidence" value="ECO:0007669"/>
    <property type="project" value="InterPro"/>
</dbReference>
<evidence type="ECO:0000256" key="5">
    <source>
        <dbReference type="ARBA" id="ARBA00022705"/>
    </source>
</evidence>
<dbReference type="InterPro" id="IPR012337">
    <property type="entry name" value="RNaseH-like_sf"/>
</dbReference>
<gene>
    <name evidence="11" type="primary">LOC117642365</name>
</gene>
<dbReference type="GO" id="GO:0042575">
    <property type="term" value="C:DNA polymerase complex"/>
    <property type="evidence" value="ECO:0007669"/>
    <property type="project" value="UniProtKB-ARBA"/>
</dbReference>
<dbReference type="Pfam" id="PF03175">
    <property type="entry name" value="DNA_pol_B_2"/>
    <property type="match status" value="1"/>
</dbReference>
<dbReference type="InterPro" id="IPR043502">
    <property type="entry name" value="DNA/RNA_pol_sf"/>
</dbReference>
<dbReference type="GO" id="GO:0003887">
    <property type="term" value="F:DNA-directed DNA polymerase activity"/>
    <property type="evidence" value="ECO:0007669"/>
    <property type="project" value="UniProtKB-KW"/>
</dbReference>
<dbReference type="InterPro" id="IPR004868">
    <property type="entry name" value="DNA-dir_DNA_pol_B_mt/vir"/>
</dbReference>
<organism evidence="11">
    <name type="scientific">Thrips palmi</name>
    <name type="common">Melon thrips</name>
    <dbReference type="NCBI Taxonomy" id="161013"/>
    <lineage>
        <taxon>Eukaryota</taxon>
        <taxon>Metazoa</taxon>
        <taxon>Ecdysozoa</taxon>
        <taxon>Arthropoda</taxon>
        <taxon>Hexapoda</taxon>
        <taxon>Insecta</taxon>
        <taxon>Pterygota</taxon>
        <taxon>Neoptera</taxon>
        <taxon>Paraneoptera</taxon>
        <taxon>Thysanoptera</taxon>
        <taxon>Terebrantia</taxon>
        <taxon>Thripoidea</taxon>
        <taxon>Thripidae</taxon>
        <taxon>Thrips</taxon>
    </lineage>
</organism>
<sequence length="1231" mass="140362">MEGMFDTLLARQREALNAKDDDRVILELESGENVDKPIWLSLRRVDQLNGRVILDKLTRVLNSNESFLTNGQLRVNYIHVPTPEAGGARDVVVPNERIDQWLERKIARKTIFSPSNTEDQMCLARSIAVAKAKEGMQQRAFSRMRQPNSIIQKKEALKICELAGIDSNQPCGLDEVRKVQDALPNYRLCVFTDKKGKECIFKGEYTVSRKNIYLLLHSGHFHAILYPLQAFDSDYVCEKCVVFYKHKGEHQCEGSCWRCLGAQPHSEPLQRCGDCGHKFAGDECFDNHKSLKIQNTDRTKCDTFKFCHGCETSYSNARGRQHVCGFVYCKFCKLNVAENHLCYMQKWQPREKKEKYNFCTVWYDTEASQHTEIKPGVFEHRPVLLVSQAVCDECQHIQQNDYFCTVCGTRQQVFHNLDDPNINVMSQFVNYLQSFPAKTELLIIAHNAKAYDGIFVLQELIARKMKPDLILQGAKIISMSLNSWKFIDSLMFISMPLSAMPKAFGLTELKKGYFPYFAIHPDNFSYKGPLLNRELYGVSGMKSQAAITFNKWYDEQNEQGVIFNFREELISYCISDVTILRQSCQAFRKLFAETAGFDPLFQNLTLSAACLSAYRLNFMPENKIGLVPPGGYHGRGKQSHVALLWLDYEQHKLGQKIKTIYTDREVMVLGRSVDGYVEIPLANDGVERRIYQFHGDYWHSCPRHYPAQPEGGENRYERTLRITGLFRKAGYVVIEKWECEWKEDLKNPEVEAYFEAHPTTRMPPLDLRKALCGGRTSALRMYHKADLDKGEKIMMADIISSYPNVNLRACYPLGQPSIYLEGDPNIPAIDAWNGCKGKLMFPLCATCAETESSEICQHNPTDRQLTGEWCAPELQLAILHKGYTLITIHELWQYSSTMQYDPKTGKDGLFSGYVRKFMALKIQASGWPTECDTQQKKEEYLSDVKKHDGIDIDPTKVAKNPALRTLSKLILNSFWGKFGEKTLRSKTELIYDYADLMKLVTDPTKEVTALLPLSEDCLQVTYKPVEDSEVTLPTSSLLHAAYTTCIGRLNLYKYLDIVGQRAYYHDTDSAAYLSRPGEPDLPLGTHLGDLTDQIAEDYGPGSFITEFVAGGPKNYAYKVAVGGDVSNLKVCIKVRGISINQSCEDLVTFDNVKAMVLGEEEKKTIPIHRQITRLPGWKIVTRATSKNWQAKNTKRRRLDFAHTVPHGFNAWADVEDEDQEMMEVLDLLGDN</sequence>
<dbReference type="OrthoDB" id="8048132at2759"/>
<evidence type="ECO:0000256" key="3">
    <source>
        <dbReference type="ARBA" id="ARBA00022679"/>
    </source>
</evidence>
<name>A0A6P8YQI0_THRPL</name>
<dbReference type="InterPro" id="IPR036397">
    <property type="entry name" value="RNaseH_sf"/>
</dbReference>
<evidence type="ECO:0000313" key="10">
    <source>
        <dbReference type="Proteomes" id="UP000515158"/>
    </source>
</evidence>
<dbReference type="GO" id="GO:0003677">
    <property type="term" value="F:DNA binding"/>
    <property type="evidence" value="ECO:0007669"/>
    <property type="project" value="UniProtKB-KW"/>
</dbReference>
<protein>
    <recommendedName>
        <fullName evidence="2">DNA-directed DNA polymerase</fullName>
        <ecNumber evidence="2">2.7.7.7</ecNumber>
    </recommendedName>
</protein>
<evidence type="ECO:0000256" key="2">
    <source>
        <dbReference type="ARBA" id="ARBA00012417"/>
    </source>
</evidence>
<keyword evidence="6" id="KW-0239">DNA-directed DNA polymerase</keyword>
<comment type="catalytic activity">
    <reaction evidence="8">
        <text>DNA(n) + a 2'-deoxyribonucleoside 5'-triphosphate = DNA(n+1) + diphosphate</text>
        <dbReference type="Rhea" id="RHEA:22508"/>
        <dbReference type="Rhea" id="RHEA-COMP:17339"/>
        <dbReference type="Rhea" id="RHEA-COMP:17340"/>
        <dbReference type="ChEBI" id="CHEBI:33019"/>
        <dbReference type="ChEBI" id="CHEBI:61560"/>
        <dbReference type="ChEBI" id="CHEBI:173112"/>
        <dbReference type="EC" id="2.7.7.7"/>
    </reaction>
</comment>
<reference evidence="11" key="1">
    <citation type="submission" date="2025-08" db="UniProtKB">
        <authorList>
            <consortium name="RefSeq"/>
        </authorList>
    </citation>
    <scope>IDENTIFICATION</scope>
    <source>
        <tissue evidence="11">Total insect</tissue>
    </source>
</reference>
<comment type="similarity">
    <text evidence="1">Belongs to the DNA polymerase type-B family.</text>
</comment>
<dbReference type="Proteomes" id="UP000515158">
    <property type="component" value="Unplaced"/>
</dbReference>
<dbReference type="RefSeq" id="XP_034236342.1">
    <property type="nucleotide sequence ID" value="XM_034380451.1"/>
</dbReference>
<evidence type="ECO:0000256" key="8">
    <source>
        <dbReference type="ARBA" id="ARBA00049244"/>
    </source>
</evidence>
<evidence type="ECO:0000256" key="7">
    <source>
        <dbReference type="ARBA" id="ARBA00023125"/>
    </source>
</evidence>
<dbReference type="SUPFAM" id="SSF56672">
    <property type="entry name" value="DNA/RNA polymerases"/>
    <property type="match status" value="1"/>
</dbReference>
<keyword evidence="3" id="KW-0808">Transferase</keyword>
<dbReference type="GeneID" id="117642365"/>
<dbReference type="EC" id="2.7.7.7" evidence="2"/>
<dbReference type="Gene3D" id="3.30.420.10">
    <property type="entry name" value="Ribonuclease H-like superfamily/Ribonuclease H"/>
    <property type="match status" value="1"/>
</dbReference>
<accession>A0A6P8YQI0</accession>
<evidence type="ECO:0000256" key="6">
    <source>
        <dbReference type="ARBA" id="ARBA00022932"/>
    </source>
</evidence>
<dbReference type="Gene3D" id="3.40.960.10">
    <property type="entry name" value="VSR Endonuclease"/>
    <property type="match status" value="1"/>
</dbReference>